<dbReference type="InterPro" id="IPR014710">
    <property type="entry name" value="RmlC-like_jellyroll"/>
</dbReference>
<dbReference type="Proteomes" id="UP000705994">
    <property type="component" value="Unassembled WGS sequence"/>
</dbReference>
<proteinExistence type="predicted"/>
<dbReference type="RefSeq" id="WP_010016697.1">
    <property type="nucleotide sequence ID" value="NZ_BPKU01000002.1"/>
</dbReference>
<dbReference type="Gene3D" id="2.60.120.10">
    <property type="entry name" value="Jelly Rolls"/>
    <property type="match status" value="1"/>
</dbReference>
<dbReference type="Gene3D" id="1.10.10.60">
    <property type="entry name" value="Homeodomain-like"/>
    <property type="match status" value="1"/>
</dbReference>
<protein>
    <submittedName>
        <fullName evidence="4">Helix-turn-helix domain-containing protein</fullName>
    </submittedName>
</protein>
<dbReference type="InterPro" id="IPR018060">
    <property type="entry name" value="HTH_AraC"/>
</dbReference>
<dbReference type="GO" id="GO:0003700">
    <property type="term" value="F:DNA-binding transcription factor activity"/>
    <property type="evidence" value="ECO:0007669"/>
    <property type="project" value="InterPro"/>
</dbReference>
<name>A0AB35FZZ0_LEUGE</name>
<comment type="caution">
    <text evidence="4">The sequence shown here is derived from an EMBL/GenBank/DDBJ whole genome shotgun (WGS) entry which is preliminary data.</text>
</comment>
<organism evidence="4 6">
    <name type="scientific">Leuconostoc gelidum subsp. gelidum</name>
    <dbReference type="NCBI Taxonomy" id="1607839"/>
    <lineage>
        <taxon>Bacteria</taxon>
        <taxon>Bacillati</taxon>
        <taxon>Bacillota</taxon>
        <taxon>Bacilli</taxon>
        <taxon>Lactobacillales</taxon>
        <taxon>Lactobacillaceae</taxon>
        <taxon>Leuconostoc</taxon>
        <taxon>Leuconostoc gelidum group</taxon>
    </lineage>
</organism>
<dbReference type="SUPFAM" id="SSF51182">
    <property type="entry name" value="RmlC-like cupins"/>
    <property type="match status" value="1"/>
</dbReference>
<dbReference type="Pfam" id="PF12833">
    <property type="entry name" value="HTH_18"/>
    <property type="match status" value="1"/>
</dbReference>
<dbReference type="Pfam" id="PF07883">
    <property type="entry name" value="Cupin_2"/>
    <property type="match status" value="1"/>
</dbReference>
<evidence type="ECO:0000313" key="4">
    <source>
        <dbReference type="EMBL" id="MBZ6016087.1"/>
    </source>
</evidence>
<evidence type="ECO:0000259" key="2">
    <source>
        <dbReference type="PROSITE" id="PS01124"/>
    </source>
</evidence>
<dbReference type="PANTHER" id="PTHR43280">
    <property type="entry name" value="ARAC-FAMILY TRANSCRIPTIONAL REGULATOR"/>
    <property type="match status" value="1"/>
</dbReference>
<reference evidence="4 5" key="1">
    <citation type="submission" date="2021-05" db="EMBL/GenBank/DDBJ databases">
        <title>Pangenome of Leuconostoc gelidum warrants species status for Leuconostoc gelidum subsp. gasicomitatum.</title>
        <authorList>
            <person name="Johansson P."/>
            <person name="Sade E."/>
            <person name="Hultman J."/>
            <person name="Auvinen P."/>
            <person name="Bjorkroth J."/>
        </authorList>
    </citation>
    <scope>NUCLEOTIDE SEQUENCE</scope>
    <source>
        <strain evidence="3 5">AMKR21</strain>
        <strain evidence="4">C220d</strain>
    </source>
</reference>
<keyword evidence="1" id="KW-0238">DNA-binding</keyword>
<dbReference type="EMBL" id="JAHBFX010000009">
    <property type="protein sequence ID" value="MBZ6000136.1"/>
    <property type="molecule type" value="Genomic_DNA"/>
</dbReference>
<evidence type="ECO:0000313" key="5">
    <source>
        <dbReference type="Proteomes" id="UP000705994"/>
    </source>
</evidence>
<dbReference type="GO" id="GO:0043565">
    <property type="term" value="F:sequence-specific DNA binding"/>
    <property type="evidence" value="ECO:0007669"/>
    <property type="project" value="InterPro"/>
</dbReference>
<dbReference type="SMART" id="SM00342">
    <property type="entry name" value="HTH_ARAC"/>
    <property type="match status" value="1"/>
</dbReference>
<dbReference type="Proteomes" id="UP000727071">
    <property type="component" value="Unassembled WGS sequence"/>
</dbReference>
<dbReference type="PANTHER" id="PTHR43280:SF2">
    <property type="entry name" value="HTH-TYPE TRANSCRIPTIONAL REGULATOR EXSA"/>
    <property type="match status" value="1"/>
</dbReference>
<evidence type="ECO:0000313" key="3">
    <source>
        <dbReference type="EMBL" id="MBZ6000136.1"/>
    </source>
</evidence>
<accession>A0AB35FZZ0</accession>
<gene>
    <name evidence="4" type="ORF">KII88_06045</name>
    <name evidence="3" type="ORF">KIJ07_06930</name>
</gene>
<feature type="domain" description="HTH araC/xylS-type" evidence="2">
    <location>
        <begin position="173"/>
        <end position="271"/>
    </location>
</feature>
<dbReference type="InterPro" id="IPR011051">
    <property type="entry name" value="RmlC_Cupin_sf"/>
</dbReference>
<sequence length="273" mass="31924">MTDVLESEYELVLNNSDLDVKIFKSTEEAGIRTLHWHRHIEIVLVLTGSVTFQYESQTTVLIPGDFIAIGSGILHSSSHLKNSSIVLQVPVAYIARYWDNPENVLFTIHNSHEDNEYNEVVTLIKQMFEVYESKLPGYRFKFNEFLLRTLFDLFTKYRQTGLLINSIHDKRLGEVISYVNKNYFQLLTVSNLAQKFHYNSDYLSRLFKKKAGISLSRYIYVVRLSHVYFEIVNSSKGIRKIFIDSGINNIRLATKIFEQYYGSLPSEIRRRRQ</sequence>
<dbReference type="InterPro" id="IPR013096">
    <property type="entry name" value="Cupin_2"/>
</dbReference>
<dbReference type="AlphaFoldDB" id="A0AB35FZZ0"/>
<dbReference type="PROSITE" id="PS01124">
    <property type="entry name" value="HTH_ARAC_FAMILY_2"/>
    <property type="match status" value="1"/>
</dbReference>
<evidence type="ECO:0000313" key="6">
    <source>
        <dbReference type="Proteomes" id="UP000727071"/>
    </source>
</evidence>
<keyword evidence="5" id="KW-1185">Reference proteome</keyword>
<evidence type="ECO:0000256" key="1">
    <source>
        <dbReference type="ARBA" id="ARBA00023125"/>
    </source>
</evidence>
<dbReference type="EMBL" id="JAHBFV010000017">
    <property type="protein sequence ID" value="MBZ6016087.1"/>
    <property type="molecule type" value="Genomic_DNA"/>
</dbReference>